<dbReference type="GO" id="GO:0004622">
    <property type="term" value="F:phosphatidylcholine lysophospholipase activity"/>
    <property type="evidence" value="ECO:0007669"/>
    <property type="project" value="TreeGrafter"/>
</dbReference>
<organism evidence="5 6">
    <name type="scientific">Streptomyces seoulensis</name>
    <dbReference type="NCBI Taxonomy" id="73044"/>
    <lineage>
        <taxon>Bacteria</taxon>
        <taxon>Bacillati</taxon>
        <taxon>Actinomycetota</taxon>
        <taxon>Actinomycetes</taxon>
        <taxon>Kitasatosporales</taxon>
        <taxon>Streptomycetaceae</taxon>
        <taxon>Streptomyces</taxon>
    </lineage>
</organism>
<dbReference type="InterPro" id="IPR036514">
    <property type="entry name" value="SGNH_hydro_sf"/>
</dbReference>
<gene>
    <name evidence="5" type="ORF">D0Z67_01420</name>
</gene>
<keyword evidence="2" id="KW-0119">Carbohydrate metabolism</keyword>
<dbReference type="GeneID" id="300097589"/>
<dbReference type="PANTHER" id="PTHR30383:SF2">
    <property type="entry name" value="CELLULOSE-BINDING PROTEIN"/>
    <property type="match status" value="1"/>
</dbReference>
<feature type="compositionally biased region" description="Gly residues" evidence="3">
    <location>
        <begin position="839"/>
        <end position="849"/>
    </location>
</feature>
<dbReference type="SUPFAM" id="SSF52266">
    <property type="entry name" value="SGNH hydrolase"/>
    <property type="match status" value="1"/>
</dbReference>
<keyword evidence="1" id="KW-0378">Hydrolase</keyword>
<keyword evidence="1" id="KW-0326">Glycosidase</keyword>
<dbReference type="OrthoDB" id="5168887at2"/>
<dbReference type="STRING" id="73044.GCA_000725795_02211"/>
<dbReference type="PANTHER" id="PTHR30383">
    <property type="entry name" value="THIOESTERASE 1/PROTEASE 1/LYSOPHOSPHOLIPASE L1"/>
    <property type="match status" value="1"/>
</dbReference>
<feature type="region of interest" description="Disordered" evidence="3">
    <location>
        <begin position="345"/>
        <end position="378"/>
    </location>
</feature>
<dbReference type="EMBL" id="CP032229">
    <property type="protein sequence ID" value="QBJ89106.1"/>
    <property type="molecule type" value="Genomic_DNA"/>
</dbReference>
<dbReference type="RefSeq" id="WP_031180516.1">
    <property type="nucleotide sequence ID" value="NZ_CP032229.1"/>
</dbReference>
<dbReference type="Gene3D" id="3.40.50.1110">
    <property type="entry name" value="SGNH hydrolase"/>
    <property type="match status" value="1"/>
</dbReference>
<dbReference type="Pfam" id="PF00041">
    <property type="entry name" value="fn3"/>
    <property type="match status" value="1"/>
</dbReference>
<dbReference type="PROSITE" id="PS50853">
    <property type="entry name" value="FN3"/>
    <property type="match status" value="2"/>
</dbReference>
<keyword evidence="2" id="KW-0624">Polysaccharide degradation</keyword>
<proteinExistence type="predicted"/>
<dbReference type="KEGG" id="sseo:D0Z67_01420"/>
<evidence type="ECO:0000256" key="3">
    <source>
        <dbReference type="SAM" id="MobiDB-lite"/>
    </source>
</evidence>
<dbReference type="GO" id="GO:0000272">
    <property type="term" value="P:polysaccharide catabolic process"/>
    <property type="evidence" value="ECO:0007669"/>
    <property type="project" value="UniProtKB-KW"/>
</dbReference>
<dbReference type="Gene3D" id="2.60.40.10">
    <property type="entry name" value="Immunoglobulins"/>
    <property type="match status" value="3"/>
</dbReference>
<name>A0A4V0ZYX5_STRSO</name>
<feature type="region of interest" description="Disordered" evidence="3">
    <location>
        <begin position="827"/>
        <end position="895"/>
    </location>
</feature>
<feature type="compositionally biased region" description="Polar residues" evidence="3">
    <location>
        <begin position="880"/>
        <end position="889"/>
    </location>
</feature>
<dbReference type="Pfam" id="PF00657">
    <property type="entry name" value="Lipase_GDSL"/>
    <property type="match status" value="1"/>
</dbReference>
<dbReference type="CDD" id="cd00063">
    <property type="entry name" value="FN3"/>
    <property type="match status" value="2"/>
</dbReference>
<dbReference type="SUPFAM" id="SSF49265">
    <property type="entry name" value="Fibronectin type III"/>
    <property type="match status" value="2"/>
</dbReference>
<feature type="domain" description="Fibronectin type-III" evidence="4">
    <location>
        <begin position="652"/>
        <end position="745"/>
    </location>
</feature>
<dbReference type="CDD" id="cd01833">
    <property type="entry name" value="XynB_like"/>
    <property type="match status" value="1"/>
</dbReference>
<evidence type="ECO:0000313" key="6">
    <source>
        <dbReference type="Proteomes" id="UP000292547"/>
    </source>
</evidence>
<sequence length="895" mass="94428">MVVTGSALSAGPAAAATAREQDSGAACAAHATSFEVTAGAPAMSIRMGCAGDAGSLRTLAHSDSDLVVAFDYNVPERRDETRALAQDAVAAVQTDQTSGHTLAQALYDHARDNAVGLYPATDAGDYDGRITATGDSIVLVLPTAEVGTSATWWQKFIANGVGWAVSIGASAICLALTAPGAPLAAPVCLGVGGATGAFVTEAMNAAFDHASFGDPDTWGALLGAAFWGAVSGAASGYLVKWASDAAGTFVTGLQLSLRGFAAKIGNLGNPLTYISDRLNDMVPALLRRLNDLQRGVGGTDAPLRVMVVGDSMTQGYEGDWTWRYRLWKWFHDQRIDVDFVGPYKGTKAQAQPQPPARPALQDEVPGASLDNPDTSGGYAAGVDPAFDSDHFGVWGRQAMQDKKLIRGIVAQYKPDMILVGLGFNDMGWFVSGAQGTLDSMKTFVDEARVARPDVKFAVADVPQRTYIGGRDDLPLSTTQYDLMLRDAIPLWSTPVSPVQLVDWSGNYTCARDACPAGYDGLHPNALGEFQIAHAFETTLHDRYGIGQIVPDVPPSVPDRPSGIAANVRAVSSDLGVTVTWDRVYGARGYTVRSRLVGATAWTETPVQANRYDTTWTQDGWEWEYSVRVDDAGDGTSAWSPLVRATAHPHTAAPPTEILTHPTMDGVDVTWEPAAGPYSDSVDRYEIITLDKDTPGAVLQSTAVRGTSAHIGGLTTGHHYVVAVATWNTVGGGMPAIARPVTIGARTPPVPTDLRIKSVDATTVQLDWSGSPQAAGYRVWYHKRTTSNPWLSDETISDTPGRGIAFLFPGNWNFEFAVTAVNGQMESPRSDTVFVPEPPGTGGGSTGAPGTGTSDAFRKAARTGDASAPDVGQDLARLRNAPTTSPSSVPTAHPHT</sequence>
<dbReference type="InterPro" id="IPR001087">
    <property type="entry name" value="GDSL"/>
</dbReference>
<dbReference type="GO" id="GO:0016798">
    <property type="term" value="F:hydrolase activity, acting on glycosyl bonds"/>
    <property type="evidence" value="ECO:0007669"/>
    <property type="project" value="UniProtKB-KW"/>
</dbReference>
<evidence type="ECO:0000256" key="2">
    <source>
        <dbReference type="ARBA" id="ARBA00023326"/>
    </source>
</evidence>
<keyword evidence="6" id="KW-1185">Reference proteome</keyword>
<feature type="domain" description="Fibronectin type-III" evidence="4">
    <location>
        <begin position="749"/>
        <end position="839"/>
    </location>
</feature>
<protein>
    <recommendedName>
        <fullName evidence="4">Fibronectin type-III domain-containing protein</fullName>
    </recommendedName>
</protein>
<dbReference type="InterPro" id="IPR051532">
    <property type="entry name" value="Ester_Hydrolysis_Enzymes"/>
</dbReference>
<dbReference type="InterPro" id="IPR003961">
    <property type="entry name" value="FN3_dom"/>
</dbReference>
<evidence type="ECO:0000259" key="4">
    <source>
        <dbReference type="PROSITE" id="PS50853"/>
    </source>
</evidence>
<evidence type="ECO:0000313" key="5">
    <source>
        <dbReference type="EMBL" id="QBJ89106.1"/>
    </source>
</evidence>
<dbReference type="AlphaFoldDB" id="A0A4V0ZYX5"/>
<dbReference type="InterPro" id="IPR013783">
    <property type="entry name" value="Ig-like_fold"/>
</dbReference>
<dbReference type="InterPro" id="IPR036116">
    <property type="entry name" value="FN3_sf"/>
</dbReference>
<dbReference type="Proteomes" id="UP000292547">
    <property type="component" value="Chromosome"/>
</dbReference>
<evidence type="ECO:0000256" key="1">
    <source>
        <dbReference type="ARBA" id="ARBA00023295"/>
    </source>
</evidence>
<dbReference type="SMART" id="SM00060">
    <property type="entry name" value="FN3"/>
    <property type="match status" value="3"/>
</dbReference>
<accession>A0A4V0ZYX5</accession>
<reference evidence="5 6" key="1">
    <citation type="submission" date="2018-08" db="EMBL/GenBank/DDBJ databases">
        <title>The complete genome sequence of Streptomyces seoulensis, a pioneer strain for nickel superoxide dismutase discovery.</title>
        <authorList>
            <person name="Shin J."/>
            <person name="Lee J.-S."/>
            <person name="Lee E.-J."/>
            <person name="Youn H.-D."/>
        </authorList>
    </citation>
    <scope>NUCLEOTIDE SEQUENCE [LARGE SCALE GENOMIC DNA]</scope>
    <source>
        <strain evidence="5 6">KCTC 9819</strain>
    </source>
</reference>